<dbReference type="STRING" id="926571.NVIE_015790"/>
<dbReference type="GO" id="GO:0004497">
    <property type="term" value="F:monooxygenase activity"/>
    <property type="evidence" value="ECO:0007669"/>
    <property type="project" value="UniProtKB-KW"/>
</dbReference>
<evidence type="ECO:0000259" key="1">
    <source>
        <dbReference type="Pfam" id="PF03992"/>
    </source>
</evidence>
<dbReference type="RefSeq" id="WP_075054741.1">
    <property type="nucleotide sequence ID" value="NZ_CP007536.1"/>
</dbReference>
<dbReference type="EMBL" id="CP007536">
    <property type="protein sequence ID" value="AIC15830.1"/>
    <property type="molecule type" value="Genomic_DNA"/>
</dbReference>
<dbReference type="Pfam" id="PF03992">
    <property type="entry name" value="ABM"/>
    <property type="match status" value="1"/>
</dbReference>
<dbReference type="Gene3D" id="3.30.70.100">
    <property type="match status" value="1"/>
</dbReference>
<dbReference type="InterPro" id="IPR011008">
    <property type="entry name" value="Dimeric_a/b-barrel"/>
</dbReference>
<protein>
    <submittedName>
        <fullName evidence="2">Putative antibiotic biosynthesis monooxygenase (Modular protein)</fullName>
    </submittedName>
</protein>
<reference evidence="2 3" key="1">
    <citation type="journal article" date="2014" name="Int. J. Syst. Evol. Microbiol.">
        <title>Nitrososphaera viennensis gen. nov., sp. nov., an aerobic and mesophilic, ammonia-oxidizing archaeon from soil and a member of the archaeal phylum Thaumarchaeota.</title>
        <authorList>
            <person name="Stieglmeier M."/>
            <person name="Klingl A."/>
            <person name="Alves R.J."/>
            <person name="Rittmann S.K."/>
            <person name="Melcher M."/>
            <person name="Leisch N."/>
            <person name="Schleper C."/>
        </authorList>
    </citation>
    <scope>NUCLEOTIDE SEQUENCE [LARGE SCALE GENOMIC DNA]</scope>
    <source>
        <strain evidence="2">EN76</strain>
    </source>
</reference>
<feature type="domain" description="ABM" evidence="1">
    <location>
        <begin position="9"/>
        <end position="72"/>
    </location>
</feature>
<evidence type="ECO:0000313" key="2">
    <source>
        <dbReference type="EMBL" id="AIC15830.1"/>
    </source>
</evidence>
<gene>
    <name evidence="2" type="ORF">NVIE_015790</name>
</gene>
<dbReference type="SUPFAM" id="SSF54909">
    <property type="entry name" value="Dimeric alpha+beta barrel"/>
    <property type="match status" value="1"/>
</dbReference>
<organism evidence="2 3">
    <name type="scientific">Nitrososphaera viennensis EN76</name>
    <dbReference type="NCBI Taxonomy" id="926571"/>
    <lineage>
        <taxon>Archaea</taxon>
        <taxon>Nitrososphaerota</taxon>
        <taxon>Nitrososphaeria</taxon>
        <taxon>Nitrososphaerales</taxon>
        <taxon>Nitrososphaeraceae</taxon>
        <taxon>Nitrososphaera</taxon>
    </lineage>
</organism>
<proteinExistence type="predicted"/>
<dbReference type="OrthoDB" id="10504at2157"/>
<sequence>MESSQIHFRAEFTIEEGKIEEYKELIQEMSRVVEASEPDTIDYQFYLDRDDKTKCIVHETYANSEAVLARNNDVASQTILPKISKVARISRFDVYGNPDEELQKVLASFSPTPQIYNLITGSSR</sequence>
<dbReference type="AlphaFoldDB" id="A0A060HKS0"/>
<evidence type="ECO:0000313" key="3">
    <source>
        <dbReference type="Proteomes" id="UP000027093"/>
    </source>
</evidence>
<dbReference type="HOGENOM" id="CLU_2025193_0_0_2"/>
<keyword evidence="2" id="KW-0560">Oxidoreductase</keyword>
<dbReference type="Proteomes" id="UP000027093">
    <property type="component" value="Chromosome"/>
</dbReference>
<accession>A0A060HKS0</accession>
<dbReference type="InterPro" id="IPR007138">
    <property type="entry name" value="ABM_dom"/>
</dbReference>
<keyword evidence="2" id="KW-0503">Monooxygenase</keyword>
<dbReference type="KEGG" id="nvn:NVIE_015790"/>
<keyword evidence="3" id="KW-1185">Reference proteome</keyword>
<name>A0A060HKS0_9ARCH</name>
<dbReference type="GeneID" id="74946846"/>